<dbReference type="Proteomes" id="UP000054886">
    <property type="component" value="Unassembled WGS sequence"/>
</dbReference>
<dbReference type="EMBL" id="LLZZ01000147">
    <property type="protein sequence ID" value="KTA99187.1"/>
    <property type="molecule type" value="Genomic_DNA"/>
</dbReference>
<name>A0A0W0DAE6_CANGB</name>
<evidence type="ECO:0000313" key="7">
    <source>
        <dbReference type="EMBL" id="KTB02848.1"/>
    </source>
</evidence>
<dbReference type="AlphaFoldDB" id="A0A0W0DAE6"/>
<reference evidence="6 8" key="1">
    <citation type="submission" date="2015-10" db="EMBL/GenBank/DDBJ databases">
        <title>Draft genomes sequences of Candida glabrata isolates 1A, 1B, 2A, 2B, 3A and 3B.</title>
        <authorList>
            <person name="Haavelsrud O.E."/>
            <person name="Gaustad P."/>
        </authorList>
    </citation>
    <scope>NUCLEOTIDE SEQUENCE [LARGE SCALE GENOMIC DNA]</scope>
    <source>
        <strain evidence="6">910700640</strain>
    </source>
</reference>
<protein>
    <submittedName>
        <fullName evidence="6">Monothiol glutaredoxin-3</fullName>
    </submittedName>
</protein>
<dbReference type="PANTHER" id="PTHR10293:SF73">
    <property type="entry name" value="GLUTAREDOXIN-3"/>
    <property type="match status" value="1"/>
</dbReference>
<dbReference type="OrthoDB" id="415696at2759"/>
<evidence type="ECO:0000256" key="2">
    <source>
        <dbReference type="ARBA" id="ARBA00023004"/>
    </source>
</evidence>
<dbReference type="EMBL" id="LLZZ01000122">
    <property type="protein sequence ID" value="KTB02848.1"/>
    <property type="molecule type" value="Genomic_DNA"/>
</dbReference>
<dbReference type="GO" id="GO:0015036">
    <property type="term" value="F:disulfide oxidoreductase activity"/>
    <property type="evidence" value="ECO:0007669"/>
    <property type="project" value="UniProtKB-ARBA"/>
</dbReference>
<dbReference type="GO" id="GO:0005634">
    <property type="term" value="C:nucleus"/>
    <property type="evidence" value="ECO:0007669"/>
    <property type="project" value="TreeGrafter"/>
</dbReference>
<dbReference type="InterPro" id="IPR033658">
    <property type="entry name" value="GRX_PICOT-like"/>
</dbReference>
<dbReference type="InterPro" id="IPR036249">
    <property type="entry name" value="Thioredoxin-like_sf"/>
</dbReference>
<evidence type="ECO:0000256" key="3">
    <source>
        <dbReference type="ARBA" id="ARBA00023014"/>
    </source>
</evidence>
<gene>
    <name evidence="7" type="ORF">AO440_004811</name>
    <name evidence="6" type="ORF">AO440_005079</name>
</gene>
<proteinExistence type="predicted"/>
<dbReference type="GO" id="GO:0005829">
    <property type="term" value="C:cytosol"/>
    <property type="evidence" value="ECO:0007669"/>
    <property type="project" value="TreeGrafter"/>
</dbReference>
<dbReference type="GO" id="GO:0046872">
    <property type="term" value="F:metal ion binding"/>
    <property type="evidence" value="ECO:0007669"/>
    <property type="project" value="UniProtKB-KW"/>
</dbReference>
<keyword evidence="1" id="KW-0479">Metal-binding</keyword>
<evidence type="ECO:0000313" key="8">
    <source>
        <dbReference type="Proteomes" id="UP000054886"/>
    </source>
</evidence>
<evidence type="ECO:0000259" key="5">
    <source>
        <dbReference type="Pfam" id="PF00462"/>
    </source>
</evidence>
<dbReference type="CDD" id="cd03028">
    <property type="entry name" value="GRX_PICOT_like"/>
    <property type="match status" value="1"/>
</dbReference>
<dbReference type="Gene3D" id="3.40.30.10">
    <property type="entry name" value="Glutaredoxin"/>
    <property type="match status" value="2"/>
</dbReference>
<dbReference type="FunFam" id="3.40.30.10:FF:000012">
    <property type="entry name" value="Monothiol glutaredoxin"/>
    <property type="match status" value="1"/>
</dbReference>
<organism evidence="6 8">
    <name type="scientific">Candida glabrata</name>
    <name type="common">Yeast</name>
    <name type="synonym">Torulopsis glabrata</name>
    <dbReference type="NCBI Taxonomy" id="5478"/>
    <lineage>
        <taxon>Eukaryota</taxon>
        <taxon>Fungi</taxon>
        <taxon>Dikarya</taxon>
        <taxon>Ascomycota</taxon>
        <taxon>Saccharomycotina</taxon>
        <taxon>Saccharomycetes</taxon>
        <taxon>Saccharomycetales</taxon>
        <taxon>Saccharomycetaceae</taxon>
        <taxon>Nakaseomyces</taxon>
    </lineage>
</organism>
<accession>A0A0W0DAE6</accession>
<evidence type="ECO:0000313" key="6">
    <source>
        <dbReference type="EMBL" id="KTA99187.1"/>
    </source>
</evidence>
<dbReference type="VEuPathDB" id="FungiDB:GWK60_L15961"/>
<dbReference type="Pfam" id="PF00085">
    <property type="entry name" value="Thioredoxin"/>
    <property type="match status" value="1"/>
</dbReference>
<dbReference type="OMA" id="NGPRCGF"/>
<dbReference type="Pfam" id="PF00462">
    <property type="entry name" value="Glutaredoxin"/>
    <property type="match status" value="1"/>
</dbReference>
<keyword evidence="3" id="KW-0411">Iron-sulfur</keyword>
<feature type="domain" description="Thioredoxin" evidence="4">
    <location>
        <begin position="21"/>
        <end position="104"/>
    </location>
</feature>
<evidence type="ECO:0000259" key="4">
    <source>
        <dbReference type="Pfam" id="PF00085"/>
    </source>
</evidence>
<dbReference type="GO" id="GO:0051537">
    <property type="term" value="F:2 iron, 2 sulfur cluster binding"/>
    <property type="evidence" value="ECO:0007669"/>
    <property type="project" value="TreeGrafter"/>
</dbReference>
<feature type="domain" description="Glutaredoxin" evidence="5">
    <location>
        <begin position="155"/>
        <end position="218"/>
    </location>
</feature>
<comment type="caution">
    <text evidence="6">The sequence shown here is derived from an EMBL/GenBank/DDBJ whole genome shotgun (WGS) entry which is preliminary data.</text>
</comment>
<dbReference type="VEuPathDB" id="FungiDB:B1J91_L11990g"/>
<keyword evidence="2" id="KW-0408">Iron</keyword>
<dbReference type="PANTHER" id="PTHR10293">
    <property type="entry name" value="GLUTAREDOXIN FAMILY MEMBER"/>
    <property type="match status" value="1"/>
</dbReference>
<dbReference type="InterPro" id="IPR004480">
    <property type="entry name" value="Monothiol_GRX-rel"/>
</dbReference>
<dbReference type="PROSITE" id="PS51354">
    <property type="entry name" value="GLUTAREDOXIN_2"/>
    <property type="match status" value="1"/>
</dbReference>
<dbReference type="VEuPathDB" id="FungiDB:CAGL0L11990g"/>
<dbReference type="VEuPathDB" id="FungiDB:GVI51_L11935"/>
<dbReference type="InterPro" id="IPR013766">
    <property type="entry name" value="Thioredoxin_domain"/>
</dbReference>
<dbReference type="GO" id="GO:0006879">
    <property type="term" value="P:intracellular iron ion homeostasis"/>
    <property type="evidence" value="ECO:0007669"/>
    <property type="project" value="TreeGrafter"/>
</dbReference>
<dbReference type="InterPro" id="IPR002109">
    <property type="entry name" value="Glutaredoxin"/>
</dbReference>
<sequence length="242" mass="27616">MSVVDIDNVEQFLDLARTKAGNKLVVLFFYMPWMKSCRVLKEVVLALSRSVGKKHSTFLQINIEGNRDIVSLLGITQVPAFFLVRKGVVIKALSGVDPREFLAAYHECVDNSNCYDHDLDEDSQDIKSDDTLQEPEDFYSEDTESLDKLVNAAPVMVFIKGSPSDPKCGFSRQMVNILRSHQIRFGFFDILKDKITRQQLKDYSDWPTFPQLYINGEFEGGLDIVKESLLEDPDFFNKKLSL</sequence>
<dbReference type="SUPFAM" id="SSF52833">
    <property type="entry name" value="Thioredoxin-like"/>
    <property type="match status" value="2"/>
</dbReference>
<evidence type="ECO:0000256" key="1">
    <source>
        <dbReference type="ARBA" id="ARBA00022723"/>
    </source>
</evidence>